<evidence type="ECO:0008006" key="6">
    <source>
        <dbReference type="Google" id="ProtNLM"/>
    </source>
</evidence>
<evidence type="ECO:0000313" key="4">
    <source>
        <dbReference type="EMBL" id="PNY80256.1"/>
    </source>
</evidence>
<protein>
    <recommendedName>
        <fullName evidence="6">MprA protease, GlyGly-CTERM protein-sorting domain-containing form</fullName>
    </recommendedName>
</protein>
<keyword evidence="3" id="KW-0732">Signal</keyword>
<reference evidence="4 5" key="1">
    <citation type="submission" date="2018-01" db="EMBL/GenBank/DDBJ databases">
        <title>Deinococcus koreensis sp. nov., a radiation-resistant bacterium isolated from river water.</title>
        <authorList>
            <person name="Choi A."/>
        </authorList>
    </citation>
    <scope>NUCLEOTIDE SEQUENCE [LARGE SCALE GENOMIC DNA]</scope>
    <source>
        <strain evidence="4 5">SJW1-2</strain>
    </source>
</reference>
<proteinExistence type="predicted"/>
<feature type="region of interest" description="Disordered" evidence="1">
    <location>
        <begin position="26"/>
        <end position="117"/>
    </location>
</feature>
<gene>
    <name evidence="4" type="ORF">CVO96_01765</name>
</gene>
<evidence type="ECO:0000256" key="2">
    <source>
        <dbReference type="SAM" id="Phobius"/>
    </source>
</evidence>
<keyword evidence="2" id="KW-1133">Transmembrane helix</keyword>
<evidence type="ECO:0000256" key="1">
    <source>
        <dbReference type="SAM" id="MobiDB-lite"/>
    </source>
</evidence>
<organism evidence="4 5">
    <name type="scientific">Deinococcus koreensis</name>
    <dbReference type="NCBI Taxonomy" id="2054903"/>
    <lineage>
        <taxon>Bacteria</taxon>
        <taxon>Thermotogati</taxon>
        <taxon>Deinococcota</taxon>
        <taxon>Deinococci</taxon>
        <taxon>Deinococcales</taxon>
        <taxon>Deinococcaceae</taxon>
        <taxon>Deinococcus</taxon>
    </lineage>
</organism>
<feature type="compositionally biased region" description="Polar residues" evidence="1">
    <location>
        <begin position="89"/>
        <end position="112"/>
    </location>
</feature>
<dbReference type="OrthoDB" id="70952at2"/>
<keyword evidence="2" id="KW-0472">Membrane</keyword>
<evidence type="ECO:0000313" key="5">
    <source>
        <dbReference type="Proteomes" id="UP000236379"/>
    </source>
</evidence>
<feature type="chain" id="PRO_5014428973" description="MprA protease, GlyGly-CTERM protein-sorting domain-containing form" evidence="3">
    <location>
        <begin position="22"/>
        <end position="247"/>
    </location>
</feature>
<feature type="transmembrane region" description="Helical" evidence="2">
    <location>
        <begin position="220"/>
        <end position="238"/>
    </location>
</feature>
<keyword evidence="5" id="KW-1185">Reference proteome</keyword>
<dbReference type="Proteomes" id="UP000236379">
    <property type="component" value="Unassembled WGS sequence"/>
</dbReference>
<accession>A0A2K3UUN7</accession>
<keyword evidence="2" id="KW-0812">Transmembrane</keyword>
<dbReference type="EMBL" id="PPPD01000001">
    <property type="protein sequence ID" value="PNY80256.1"/>
    <property type="molecule type" value="Genomic_DNA"/>
</dbReference>
<dbReference type="RefSeq" id="WP_103309650.1">
    <property type="nucleotide sequence ID" value="NZ_PPPD01000001.1"/>
</dbReference>
<evidence type="ECO:0000256" key="3">
    <source>
        <dbReference type="SAM" id="SignalP"/>
    </source>
</evidence>
<name>A0A2K3UUN7_9DEIO</name>
<sequence length="247" mass="25798">MKRSLTVMLMSLALLGGLADAARRSGGGFGGSRSLPRSSPYSAPRTTFPRPAPPQALPQNNSAGSAYTAPRSSSRAPSAAQRSAALPSTASVRNTPANRSALSRVTPSQLSAWRSAPLPPGVPRNALIYSATKSSAYQYQLQNGRYYPYPQSYYRNNGIGSSLFKYALIFMAVDAVTDAAALNRPVNGTALSPEVGGSGDLSDVPANPPVVAPPAQGPNVWGYAGVGLLAAGAAWFTFGRRKSTPRR</sequence>
<feature type="compositionally biased region" description="Low complexity" evidence="1">
    <location>
        <begin position="65"/>
        <end position="88"/>
    </location>
</feature>
<feature type="signal peptide" evidence="3">
    <location>
        <begin position="1"/>
        <end position="21"/>
    </location>
</feature>
<dbReference type="AlphaFoldDB" id="A0A2K3UUN7"/>
<comment type="caution">
    <text evidence="4">The sequence shown here is derived from an EMBL/GenBank/DDBJ whole genome shotgun (WGS) entry which is preliminary data.</text>
</comment>
<feature type="compositionally biased region" description="Low complexity" evidence="1">
    <location>
        <begin position="32"/>
        <end position="49"/>
    </location>
</feature>